<name>X0XQ73_9ZZZZ</name>
<dbReference type="Pfam" id="PF13510">
    <property type="entry name" value="Fer2_4"/>
    <property type="match status" value="1"/>
</dbReference>
<feature type="non-terminal residue" evidence="2">
    <location>
        <position position="71"/>
    </location>
</feature>
<proteinExistence type="predicted"/>
<dbReference type="GO" id="GO:0051536">
    <property type="term" value="F:iron-sulfur cluster binding"/>
    <property type="evidence" value="ECO:0007669"/>
    <property type="project" value="InterPro"/>
</dbReference>
<evidence type="ECO:0000313" key="2">
    <source>
        <dbReference type="EMBL" id="GAG45410.1"/>
    </source>
</evidence>
<dbReference type="SUPFAM" id="SSF54292">
    <property type="entry name" value="2Fe-2S ferredoxin-like"/>
    <property type="match status" value="1"/>
</dbReference>
<dbReference type="AlphaFoldDB" id="X0XQ73"/>
<gene>
    <name evidence="2" type="ORF">S01H1_84892</name>
</gene>
<dbReference type="EMBL" id="BARS01058093">
    <property type="protein sequence ID" value="GAG45410.1"/>
    <property type="molecule type" value="Genomic_DNA"/>
</dbReference>
<protein>
    <recommendedName>
        <fullName evidence="1">2Fe-2S ferredoxin-type domain-containing protein</fullName>
    </recommendedName>
</protein>
<comment type="caution">
    <text evidence="2">The sequence shown here is derived from an EMBL/GenBank/DDBJ whole genome shotgun (WGS) entry which is preliminary data.</text>
</comment>
<reference evidence="2" key="1">
    <citation type="journal article" date="2014" name="Front. Microbiol.">
        <title>High frequency of phylogenetically diverse reductive dehalogenase-homologous genes in deep subseafloor sedimentary metagenomes.</title>
        <authorList>
            <person name="Kawai M."/>
            <person name="Futagami T."/>
            <person name="Toyoda A."/>
            <person name="Takaki Y."/>
            <person name="Nishi S."/>
            <person name="Hori S."/>
            <person name="Arai W."/>
            <person name="Tsubouchi T."/>
            <person name="Morono Y."/>
            <person name="Uchiyama I."/>
            <person name="Ito T."/>
            <person name="Fujiyama A."/>
            <person name="Inagaki F."/>
            <person name="Takami H."/>
        </authorList>
    </citation>
    <scope>NUCLEOTIDE SEQUENCE</scope>
    <source>
        <strain evidence="2">Expedition CK06-06</strain>
    </source>
</reference>
<dbReference type="InterPro" id="IPR036010">
    <property type="entry name" value="2Fe-2S_ferredoxin-like_sf"/>
</dbReference>
<evidence type="ECO:0000259" key="1">
    <source>
        <dbReference type="PROSITE" id="PS51085"/>
    </source>
</evidence>
<dbReference type="InterPro" id="IPR001041">
    <property type="entry name" value="2Fe-2S_ferredoxin-type"/>
</dbReference>
<accession>X0XQ73</accession>
<sequence>MPSVTIDERNVCGLKDETILALARRIRVDIPALCAEERLEPSESCGICVVEVEEIRVVKSCSTTIKDGMVI</sequence>
<organism evidence="2">
    <name type="scientific">marine sediment metagenome</name>
    <dbReference type="NCBI Taxonomy" id="412755"/>
    <lineage>
        <taxon>unclassified sequences</taxon>
        <taxon>metagenomes</taxon>
        <taxon>ecological metagenomes</taxon>
    </lineage>
</organism>
<dbReference type="Gene3D" id="3.10.20.740">
    <property type="match status" value="1"/>
</dbReference>
<dbReference type="PROSITE" id="PS51085">
    <property type="entry name" value="2FE2S_FER_2"/>
    <property type="match status" value="1"/>
</dbReference>
<feature type="domain" description="2Fe-2S ferredoxin-type" evidence="1">
    <location>
        <begin position="2"/>
        <end position="71"/>
    </location>
</feature>